<dbReference type="Gene3D" id="3.40.50.2300">
    <property type="match status" value="2"/>
</dbReference>
<gene>
    <name evidence="6" type="ORF">GB883_01590</name>
</gene>
<dbReference type="OrthoDB" id="9813037at2"/>
<dbReference type="InterPro" id="IPR036390">
    <property type="entry name" value="WH_DNA-bd_sf"/>
</dbReference>
<dbReference type="PROSITE" id="PS51077">
    <property type="entry name" value="HTH_ICLR"/>
    <property type="match status" value="1"/>
</dbReference>
<dbReference type="InterPro" id="IPR025997">
    <property type="entry name" value="SBP_2_dom"/>
</dbReference>
<sequence>MSSRPPCMCRLEPLPESSDLAPEGVPSSMATEVARPKAPALVRAARLLDVVAAQRAPVTLADLTRRLALPKSSVLNICNTLVAQRMLLRGHDGSFRLGPRIIELGAVVNGTERPVRLIGLTVQGAGPFFEAEVSAATEEAMNVGASIDAAHASHDPRVQERQIREFADAGAELIVVDPVDSQSLAGAAEYARTRGATLVAINGAAGGFDAAVTTDNTQAGFLAGTYFARRFPNGARIAVIGGTRVTAIADRIDGFTRALNERGAFSIVAHVTGDNTEATGYRLGTALLRKHPDLQGIFAINDPTASGASRACRERGVNVPIVGVDGSSEALAEITSGGGIVGTAVQDPRGLARVGVRFGLNLVFGAKPANQTVLLPTQLITASDAEGYEPW</sequence>
<dbReference type="Pfam" id="PF09339">
    <property type="entry name" value="HTH_IclR"/>
    <property type="match status" value="1"/>
</dbReference>
<dbReference type="PANTHER" id="PTHR46847:SF2">
    <property type="entry name" value="ABC TRANSPORTER SUGAR-BINDING PROTEIN"/>
    <property type="match status" value="1"/>
</dbReference>
<keyword evidence="7" id="KW-1185">Reference proteome</keyword>
<dbReference type="PANTHER" id="PTHR46847">
    <property type="entry name" value="D-ALLOSE-BINDING PERIPLASMIC PROTEIN-RELATED"/>
    <property type="match status" value="1"/>
</dbReference>
<organism evidence="6 7">
    <name type="scientific">Georgenia thermotolerans</name>
    <dbReference type="NCBI Taxonomy" id="527326"/>
    <lineage>
        <taxon>Bacteria</taxon>
        <taxon>Bacillati</taxon>
        <taxon>Actinomycetota</taxon>
        <taxon>Actinomycetes</taxon>
        <taxon>Micrococcales</taxon>
        <taxon>Bogoriellaceae</taxon>
        <taxon>Georgenia</taxon>
    </lineage>
</organism>
<dbReference type="AlphaFoldDB" id="A0A7J5UUI9"/>
<proteinExistence type="inferred from homology"/>
<dbReference type="Pfam" id="PF13407">
    <property type="entry name" value="Peripla_BP_4"/>
    <property type="match status" value="1"/>
</dbReference>
<evidence type="ECO:0000256" key="1">
    <source>
        <dbReference type="ARBA" id="ARBA00004196"/>
    </source>
</evidence>
<keyword evidence="3" id="KW-0732">Signal</keyword>
<reference evidence="6 7" key="1">
    <citation type="submission" date="2019-10" db="EMBL/GenBank/DDBJ databases">
        <title>Georgenia wutianyii sp. nov. and Georgenia yuyongxinii sp. nov. isolated from plateau pika (Ochotona curzoniae) in the Qinghai-Tibet plateau of China.</title>
        <authorList>
            <person name="Tian Z."/>
        </authorList>
    </citation>
    <scope>NUCLEOTIDE SEQUENCE [LARGE SCALE GENOMIC DNA]</scope>
    <source>
        <strain evidence="6 7">DSM 21501</strain>
    </source>
</reference>
<dbReference type="EMBL" id="WHJE01000003">
    <property type="protein sequence ID" value="KAE8765942.1"/>
    <property type="molecule type" value="Genomic_DNA"/>
</dbReference>
<evidence type="ECO:0000256" key="3">
    <source>
        <dbReference type="ARBA" id="ARBA00022729"/>
    </source>
</evidence>
<evidence type="ECO:0000259" key="5">
    <source>
        <dbReference type="PROSITE" id="PS51077"/>
    </source>
</evidence>
<dbReference type="InterPro" id="IPR028082">
    <property type="entry name" value="Peripla_BP_I"/>
</dbReference>
<dbReference type="SMART" id="SM00346">
    <property type="entry name" value="HTH_ICLR"/>
    <property type="match status" value="1"/>
</dbReference>
<feature type="region of interest" description="Disordered" evidence="4">
    <location>
        <begin position="1"/>
        <end position="26"/>
    </location>
</feature>
<dbReference type="GO" id="GO:0003677">
    <property type="term" value="F:DNA binding"/>
    <property type="evidence" value="ECO:0007669"/>
    <property type="project" value="InterPro"/>
</dbReference>
<dbReference type="Proteomes" id="UP000451860">
    <property type="component" value="Unassembled WGS sequence"/>
</dbReference>
<name>A0A7J5UUI9_9MICO</name>
<dbReference type="SUPFAM" id="SSF53822">
    <property type="entry name" value="Periplasmic binding protein-like I"/>
    <property type="match status" value="1"/>
</dbReference>
<feature type="domain" description="HTH iclR-type" evidence="5">
    <location>
        <begin position="38"/>
        <end position="99"/>
    </location>
</feature>
<dbReference type="GO" id="GO:0030246">
    <property type="term" value="F:carbohydrate binding"/>
    <property type="evidence" value="ECO:0007669"/>
    <property type="project" value="UniProtKB-ARBA"/>
</dbReference>
<evidence type="ECO:0000256" key="2">
    <source>
        <dbReference type="ARBA" id="ARBA00007639"/>
    </source>
</evidence>
<dbReference type="GO" id="GO:0030313">
    <property type="term" value="C:cell envelope"/>
    <property type="evidence" value="ECO:0007669"/>
    <property type="project" value="UniProtKB-SubCell"/>
</dbReference>
<dbReference type="Gene3D" id="1.10.10.10">
    <property type="entry name" value="Winged helix-like DNA-binding domain superfamily/Winged helix DNA-binding domain"/>
    <property type="match status" value="1"/>
</dbReference>
<accession>A0A7J5UUI9</accession>
<comment type="similarity">
    <text evidence="2">Belongs to the bacterial solute-binding protein 2 family.</text>
</comment>
<dbReference type="GO" id="GO:0006355">
    <property type="term" value="P:regulation of DNA-templated transcription"/>
    <property type="evidence" value="ECO:0007669"/>
    <property type="project" value="InterPro"/>
</dbReference>
<comment type="caution">
    <text evidence="6">The sequence shown here is derived from an EMBL/GenBank/DDBJ whole genome shotgun (WGS) entry which is preliminary data.</text>
</comment>
<dbReference type="SUPFAM" id="SSF46785">
    <property type="entry name" value="Winged helix' DNA-binding domain"/>
    <property type="match status" value="1"/>
</dbReference>
<dbReference type="InterPro" id="IPR036388">
    <property type="entry name" value="WH-like_DNA-bd_sf"/>
</dbReference>
<evidence type="ECO:0000256" key="4">
    <source>
        <dbReference type="SAM" id="MobiDB-lite"/>
    </source>
</evidence>
<evidence type="ECO:0000313" key="6">
    <source>
        <dbReference type="EMBL" id="KAE8765942.1"/>
    </source>
</evidence>
<comment type="subcellular location">
    <subcellularLocation>
        <location evidence="1">Cell envelope</location>
    </subcellularLocation>
</comment>
<dbReference type="InterPro" id="IPR005471">
    <property type="entry name" value="Tscrpt_reg_IclR_N"/>
</dbReference>
<protein>
    <submittedName>
        <fullName evidence="6">Substrate-binding domain-containing protein</fullName>
    </submittedName>
</protein>
<evidence type="ECO:0000313" key="7">
    <source>
        <dbReference type="Proteomes" id="UP000451860"/>
    </source>
</evidence>